<dbReference type="InterPro" id="IPR012259">
    <property type="entry name" value="DHFR"/>
</dbReference>
<dbReference type="GO" id="GO:0046654">
    <property type="term" value="P:tetrahydrofolate biosynthetic process"/>
    <property type="evidence" value="ECO:0007669"/>
    <property type="project" value="InterPro"/>
</dbReference>
<dbReference type="InterPro" id="IPR001796">
    <property type="entry name" value="DHFR_dom"/>
</dbReference>
<dbReference type="PROSITE" id="PS00075">
    <property type="entry name" value="DHFR_1"/>
    <property type="match status" value="1"/>
</dbReference>
<dbReference type="EMBL" id="CP094970">
    <property type="protein sequence ID" value="UYM04510.1"/>
    <property type="molecule type" value="Genomic_DNA"/>
</dbReference>
<proteinExistence type="inferred from homology"/>
<dbReference type="Pfam" id="PF00186">
    <property type="entry name" value="DHFR_1"/>
    <property type="match status" value="1"/>
</dbReference>
<dbReference type="Gene3D" id="3.40.430.10">
    <property type="entry name" value="Dihydrofolate Reductase, subunit A"/>
    <property type="match status" value="1"/>
</dbReference>
<dbReference type="GO" id="GO:0046452">
    <property type="term" value="P:dihydrofolate metabolic process"/>
    <property type="evidence" value="ECO:0007669"/>
    <property type="project" value="TreeGrafter"/>
</dbReference>
<dbReference type="EC" id="1.5.1.3" evidence="3 7"/>
<comment type="catalytic activity">
    <reaction evidence="7">
        <text>(6S)-5,6,7,8-tetrahydrofolate + NADP(+) = 7,8-dihydrofolate + NADPH + H(+)</text>
        <dbReference type="Rhea" id="RHEA:15009"/>
        <dbReference type="ChEBI" id="CHEBI:15378"/>
        <dbReference type="ChEBI" id="CHEBI:57451"/>
        <dbReference type="ChEBI" id="CHEBI:57453"/>
        <dbReference type="ChEBI" id="CHEBI:57783"/>
        <dbReference type="ChEBI" id="CHEBI:58349"/>
        <dbReference type="EC" id="1.5.1.3"/>
    </reaction>
</comment>
<evidence type="ECO:0000313" key="10">
    <source>
        <dbReference type="EMBL" id="UYM04510.1"/>
    </source>
</evidence>
<keyword evidence="11" id="KW-1185">Reference proteome</keyword>
<dbReference type="PRINTS" id="PR00070">
    <property type="entry name" value="DHFR"/>
</dbReference>
<comment type="function">
    <text evidence="7">Key enzyme in folate metabolism. Catalyzes an essential reaction for de novo glycine and purine synthesis, and for DNA precursor synthesis.</text>
</comment>
<organism evidence="10 11">
    <name type="scientific">Solicola gregarius</name>
    <dbReference type="NCBI Taxonomy" id="2908642"/>
    <lineage>
        <taxon>Bacteria</taxon>
        <taxon>Bacillati</taxon>
        <taxon>Actinomycetota</taxon>
        <taxon>Actinomycetes</taxon>
        <taxon>Propionibacteriales</taxon>
        <taxon>Nocardioidaceae</taxon>
        <taxon>Solicola</taxon>
    </lineage>
</organism>
<keyword evidence="5 7" id="KW-0521">NADP</keyword>
<dbReference type="GO" id="GO:0006730">
    <property type="term" value="P:one-carbon metabolic process"/>
    <property type="evidence" value="ECO:0007669"/>
    <property type="project" value="UniProtKB-KW"/>
</dbReference>
<evidence type="ECO:0000259" key="9">
    <source>
        <dbReference type="PROSITE" id="PS51330"/>
    </source>
</evidence>
<dbReference type="GO" id="GO:0004146">
    <property type="term" value="F:dihydrofolate reductase activity"/>
    <property type="evidence" value="ECO:0007669"/>
    <property type="project" value="UniProtKB-EC"/>
</dbReference>
<accession>A0AA46TFX8</accession>
<comment type="similarity">
    <text evidence="2 7 8">Belongs to the dihydrofolate reductase family.</text>
</comment>
<sequence length="156" mass="17044">MTVTLLAAVGENGVIGRDGGLPWHLPGDLPHVKRTTFGHVVVMGRRTYDSIGKPLPGRTTIVVTRNPDWAAAGVTACADIESALRIAAEFDPEVYVLGGAEIYRVAMPYADRLLISEVPQAPDGDTFFPEIDAELWAETGRDPREGFDVVTYERRH</sequence>
<dbReference type="PIRSF" id="PIRSF000194">
    <property type="entry name" value="DHFR"/>
    <property type="match status" value="1"/>
</dbReference>
<protein>
    <recommendedName>
        <fullName evidence="3 7">Dihydrofolate reductase</fullName>
        <ecNumber evidence="3 7">1.5.1.3</ecNumber>
    </recommendedName>
</protein>
<evidence type="ECO:0000256" key="7">
    <source>
        <dbReference type="PIRNR" id="PIRNR000194"/>
    </source>
</evidence>
<evidence type="ECO:0000256" key="8">
    <source>
        <dbReference type="RuleBase" id="RU004474"/>
    </source>
</evidence>
<comment type="pathway">
    <text evidence="1 7">Cofactor biosynthesis; tetrahydrofolate biosynthesis; 5,6,7,8-tetrahydrofolate from 7,8-dihydrofolate: step 1/1.</text>
</comment>
<evidence type="ECO:0000256" key="2">
    <source>
        <dbReference type="ARBA" id="ARBA00009539"/>
    </source>
</evidence>
<reference evidence="10" key="1">
    <citation type="submission" date="2022-01" db="EMBL/GenBank/DDBJ databases">
        <title>Nocardioidaceae gen. sp. A5X3R13.</title>
        <authorList>
            <person name="Lopez Marin M.A."/>
            <person name="Uhlik O."/>
        </authorList>
    </citation>
    <scope>NUCLEOTIDE SEQUENCE</scope>
    <source>
        <strain evidence="10">A5X3R13</strain>
    </source>
</reference>
<keyword evidence="6 7" id="KW-0560">Oxidoreductase</keyword>
<dbReference type="AlphaFoldDB" id="A0AA46TFX8"/>
<dbReference type="SUPFAM" id="SSF53597">
    <property type="entry name" value="Dihydrofolate reductase-like"/>
    <property type="match status" value="1"/>
</dbReference>
<keyword evidence="4 7" id="KW-0554">One-carbon metabolism</keyword>
<dbReference type="InterPro" id="IPR017925">
    <property type="entry name" value="DHFR_CS"/>
</dbReference>
<dbReference type="CDD" id="cd00209">
    <property type="entry name" value="DHFR"/>
    <property type="match status" value="1"/>
</dbReference>
<evidence type="ECO:0000256" key="6">
    <source>
        <dbReference type="ARBA" id="ARBA00023002"/>
    </source>
</evidence>
<dbReference type="GO" id="GO:0005829">
    <property type="term" value="C:cytosol"/>
    <property type="evidence" value="ECO:0007669"/>
    <property type="project" value="TreeGrafter"/>
</dbReference>
<evidence type="ECO:0000256" key="5">
    <source>
        <dbReference type="ARBA" id="ARBA00022857"/>
    </source>
</evidence>
<evidence type="ECO:0000256" key="4">
    <source>
        <dbReference type="ARBA" id="ARBA00022563"/>
    </source>
</evidence>
<name>A0AA46TFX8_9ACTN</name>
<evidence type="ECO:0000256" key="3">
    <source>
        <dbReference type="ARBA" id="ARBA00012856"/>
    </source>
</evidence>
<dbReference type="GO" id="GO:0050661">
    <property type="term" value="F:NADP binding"/>
    <property type="evidence" value="ECO:0007669"/>
    <property type="project" value="InterPro"/>
</dbReference>
<feature type="domain" description="DHFR" evidence="9">
    <location>
        <begin position="2"/>
        <end position="156"/>
    </location>
</feature>
<dbReference type="KEGG" id="sgrg:L0C25_18535"/>
<dbReference type="Proteomes" id="UP001164390">
    <property type="component" value="Chromosome"/>
</dbReference>
<dbReference type="PROSITE" id="PS51330">
    <property type="entry name" value="DHFR_2"/>
    <property type="match status" value="1"/>
</dbReference>
<dbReference type="PANTHER" id="PTHR48069:SF3">
    <property type="entry name" value="DIHYDROFOLATE REDUCTASE"/>
    <property type="match status" value="1"/>
</dbReference>
<evidence type="ECO:0000313" key="11">
    <source>
        <dbReference type="Proteomes" id="UP001164390"/>
    </source>
</evidence>
<dbReference type="RefSeq" id="WP_271633238.1">
    <property type="nucleotide sequence ID" value="NZ_CP094970.1"/>
</dbReference>
<dbReference type="InterPro" id="IPR024072">
    <property type="entry name" value="DHFR-like_dom_sf"/>
</dbReference>
<evidence type="ECO:0000256" key="1">
    <source>
        <dbReference type="ARBA" id="ARBA00004903"/>
    </source>
</evidence>
<gene>
    <name evidence="10" type="ORF">L0C25_18535</name>
</gene>
<dbReference type="PANTHER" id="PTHR48069">
    <property type="entry name" value="DIHYDROFOLATE REDUCTASE"/>
    <property type="match status" value="1"/>
</dbReference>
<dbReference type="GO" id="GO:0046655">
    <property type="term" value="P:folic acid metabolic process"/>
    <property type="evidence" value="ECO:0007669"/>
    <property type="project" value="TreeGrafter"/>
</dbReference>